<organism evidence="3">
    <name type="scientific">freshwater metagenome</name>
    <dbReference type="NCBI Taxonomy" id="449393"/>
    <lineage>
        <taxon>unclassified sequences</taxon>
        <taxon>metagenomes</taxon>
        <taxon>ecological metagenomes</taxon>
    </lineage>
</organism>
<proteinExistence type="predicted"/>
<name>A0A6J7Q680_9ZZZZ</name>
<dbReference type="SUPFAM" id="SSF50090">
    <property type="entry name" value="Electron transport accessory proteins"/>
    <property type="match status" value="1"/>
</dbReference>
<dbReference type="InterPro" id="IPR023808">
    <property type="entry name" value="Nitrile_Hydratase_acc_put"/>
</dbReference>
<dbReference type="InterPro" id="IPR049054">
    <property type="entry name" value="CN_hydtase_beta-like_N"/>
</dbReference>
<dbReference type="NCBIfam" id="TIGR03889">
    <property type="entry name" value="nitrile_acc"/>
    <property type="match status" value="1"/>
</dbReference>
<reference evidence="3" key="1">
    <citation type="submission" date="2020-05" db="EMBL/GenBank/DDBJ databases">
        <authorList>
            <person name="Chiriac C."/>
            <person name="Salcher M."/>
            <person name="Ghai R."/>
            <person name="Kavagutti S V."/>
        </authorList>
    </citation>
    <scope>NUCLEOTIDE SEQUENCE</scope>
</reference>
<dbReference type="Pfam" id="PF21006">
    <property type="entry name" value="NHase_beta_N"/>
    <property type="match status" value="1"/>
</dbReference>
<accession>A0A6J7Q680</accession>
<evidence type="ECO:0000256" key="1">
    <source>
        <dbReference type="SAM" id="MobiDB-lite"/>
    </source>
</evidence>
<dbReference type="AlphaFoldDB" id="A0A6J7Q680"/>
<dbReference type="InterPro" id="IPR008990">
    <property type="entry name" value="Elect_transpt_acc-like_dom_sf"/>
</dbReference>
<dbReference type="InterPro" id="IPR042262">
    <property type="entry name" value="CN_hydtase_beta_C"/>
</dbReference>
<protein>
    <submittedName>
        <fullName evidence="3">Unannotated protein</fullName>
    </submittedName>
</protein>
<evidence type="ECO:0000259" key="2">
    <source>
        <dbReference type="Pfam" id="PF21006"/>
    </source>
</evidence>
<feature type="domain" description="Nitrile hydratase beta subunit-like N-terminal" evidence="2">
    <location>
        <begin position="19"/>
        <end position="107"/>
    </location>
</feature>
<dbReference type="Gene3D" id="1.10.472.20">
    <property type="entry name" value="Nitrile hydratase, beta subunit"/>
    <property type="match status" value="1"/>
</dbReference>
<sequence>MTAVIELDVEGPAAPPRANGELVFAEPWESRAFGLAMSLNESGVFTWDEFREELIAAISSWEQSAAPGDCYSYYQCWLTALERISVTHELIPAHSLRERAQELADRPAGYDHGHDHGHDHDHDHDHDDHDDHDH</sequence>
<dbReference type="EMBL" id="CAFBPD010000165">
    <property type="protein sequence ID" value="CAB5013167.1"/>
    <property type="molecule type" value="Genomic_DNA"/>
</dbReference>
<gene>
    <name evidence="3" type="ORF">UFOPK4061_00970</name>
</gene>
<evidence type="ECO:0000313" key="3">
    <source>
        <dbReference type="EMBL" id="CAB5013167.1"/>
    </source>
</evidence>
<feature type="region of interest" description="Disordered" evidence="1">
    <location>
        <begin position="101"/>
        <end position="134"/>
    </location>
</feature>